<evidence type="ECO:0000256" key="2">
    <source>
        <dbReference type="ARBA" id="ARBA00023052"/>
    </source>
</evidence>
<dbReference type="PROSITE" id="PS00187">
    <property type="entry name" value="TPP_ENZYMES"/>
    <property type="match status" value="1"/>
</dbReference>
<evidence type="ECO:0000313" key="5">
    <source>
        <dbReference type="EMBL" id="MET4579308.1"/>
    </source>
</evidence>
<dbReference type="InterPro" id="IPR011766">
    <property type="entry name" value="TPP_enzyme_TPP-bd"/>
</dbReference>
<evidence type="ECO:0000259" key="4">
    <source>
        <dbReference type="Pfam" id="PF02776"/>
    </source>
</evidence>
<dbReference type="EC" id="2.2.1.6" evidence="5"/>
<feature type="domain" description="Thiamine pyrophosphate enzyme N-terminal TPP-binding" evidence="4">
    <location>
        <begin position="8"/>
        <end position="115"/>
    </location>
</feature>
<keyword evidence="5" id="KW-0808">Transferase</keyword>
<dbReference type="CDD" id="cd02002">
    <property type="entry name" value="TPP_BFDC"/>
    <property type="match status" value="1"/>
</dbReference>
<evidence type="ECO:0000256" key="1">
    <source>
        <dbReference type="ARBA" id="ARBA00007812"/>
    </source>
</evidence>
<dbReference type="Gene3D" id="3.40.50.970">
    <property type="match status" value="2"/>
</dbReference>
<dbReference type="Pfam" id="PF02776">
    <property type="entry name" value="TPP_enzyme_N"/>
    <property type="match status" value="1"/>
</dbReference>
<dbReference type="Proteomes" id="UP001549320">
    <property type="component" value="Unassembled WGS sequence"/>
</dbReference>
<name>A0ABV2QE52_9BURK</name>
<reference evidence="5 6" key="1">
    <citation type="submission" date="2024-06" db="EMBL/GenBank/DDBJ databases">
        <title>Sorghum-associated microbial communities from plants grown in Nebraska, USA.</title>
        <authorList>
            <person name="Schachtman D."/>
        </authorList>
    </citation>
    <scope>NUCLEOTIDE SEQUENCE [LARGE SCALE GENOMIC DNA]</scope>
    <source>
        <strain evidence="5 6">2709</strain>
    </source>
</reference>
<dbReference type="SUPFAM" id="SSF52518">
    <property type="entry name" value="Thiamin diphosphate-binding fold (THDP-binding)"/>
    <property type="match status" value="2"/>
</dbReference>
<dbReference type="InterPro" id="IPR029061">
    <property type="entry name" value="THDP-binding"/>
</dbReference>
<keyword evidence="2" id="KW-0786">Thiamine pyrophosphate</keyword>
<dbReference type="Gene3D" id="3.40.50.1220">
    <property type="entry name" value="TPP-binding domain"/>
    <property type="match status" value="1"/>
</dbReference>
<comment type="similarity">
    <text evidence="1">Belongs to the TPP enzyme family.</text>
</comment>
<dbReference type="NCBIfam" id="NF005760">
    <property type="entry name" value="PRK07586.1"/>
    <property type="match status" value="1"/>
</dbReference>
<dbReference type="InterPro" id="IPR012001">
    <property type="entry name" value="Thiamin_PyroP_enz_TPP-bd_dom"/>
</dbReference>
<protein>
    <submittedName>
        <fullName evidence="5">Acetolactate synthase-1/2/3 large subunit</fullName>
        <ecNumber evidence="5">2.2.1.6</ecNumber>
    </submittedName>
</protein>
<organism evidence="5 6">
    <name type="scientific">Ottowia thiooxydans</name>
    <dbReference type="NCBI Taxonomy" id="219182"/>
    <lineage>
        <taxon>Bacteria</taxon>
        <taxon>Pseudomonadati</taxon>
        <taxon>Pseudomonadota</taxon>
        <taxon>Betaproteobacteria</taxon>
        <taxon>Burkholderiales</taxon>
        <taxon>Comamonadaceae</taxon>
        <taxon>Ottowia</taxon>
    </lineage>
</organism>
<dbReference type="InterPro" id="IPR000399">
    <property type="entry name" value="TPP-bd_CS"/>
</dbReference>
<gene>
    <name evidence="5" type="ORF">ABIE13_004436</name>
</gene>
<feature type="domain" description="Thiamine pyrophosphate enzyme TPP-binding" evidence="3">
    <location>
        <begin position="389"/>
        <end position="519"/>
    </location>
</feature>
<sequence>MDESQWPTGADVLVRTLLASGVDTCFANPGTSEMHLVAAIDRAPGMRAILGLFEGVVTGAADGYARLAERPAATLLHLGPGLANGLANLHNARKAGTPVINVVGDHAVRHLQHDAPLASDIDTLARPMSHWVGRAQTPDEVAACTAQAITATQGTPGCIATLVLPADSAWGRTAVSPSIAPKAQAVAPNDDDIEAAASALRQYGSRALLLLGGKALRAEAIRAAFAVAEATGCRVASPGSNARMERGGGLPEVPRIPYAVDAALAFLADVDCIVLMGAPTPVAFFAYPDKPSVLIPENCRVVKAVAPGVDPQVAMAALASICVPEGHRLAYTPRVKATYPSGPLTPDSIAQALAHTLPENAIVVDESVTSGRSIYATMTGSGPFTLLGNMGGSIGFGMPVALGAAVACPDRRVLAMVGDGSAFYTEQALWSLARESANVTVVIFANHNYAILQGEWRNTGAGPTGRAARDMLTLDRPRADWVSLARGHGVAAERVADAAAFAQALTRAHASAGPRLIEVAMA</sequence>
<comment type="caution">
    <text evidence="5">The sequence shown here is derived from an EMBL/GenBank/DDBJ whole genome shotgun (WGS) entry which is preliminary data.</text>
</comment>
<evidence type="ECO:0000259" key="3">
    <source>
        <dbReference type="Pfam" id="PF02775"/>
    </source>
</evidence>
<dbReference type="InterPro" id="IPR045229">
    <property type="entry name" value="TPP_enz"/>
</dbReference>
<accession>A0ABV2QE52</accession>
<evidence type="ECO:0000313" key="6">
    <source>
        <dbReference type="Proteomes" id="UP001549320"/>
    </source>
</evidence>
<dbReference type="EMBL" id="JBEPSH010000009">
    <property type="protein sequence ID" value="MET4579308.1"/>
    <property type="molecule type" value="Genomic_DNA"/>
</dbReference>
<dbReference type="PANTHER" id="PTHR18968">
    <property type="entry name" value="THIAMINE PYROPHOSPHATE ENZYMES"/>
    <property type="match status" value="1"/>
</dbReference>
<proteinExistence type="inferred from homology"/>
<keyword evidence="6" id="KW-1185">Reference proteome</keyword>
<dbReference type="InterPro" id="IPR029035">
    <property type="entry name" value="DHS-like_NAD/FAD-binding_dom"/>
</dbReference>
<dbReference type="CDD" id="cd07035">
    <property type="entry name" value="TPP_PYR_POX_like"/>
    <property type="match status" value="1"/>
</dbReference>
<dbReference type="RefSeq" id="WP_354447293.1">
    <property type="nucleotide sequence ID" value="NZ_JBEPSH010000009.1"/>
</dbReference>
<dbReference type="GO" id="GO:0003984">
    <property type="term" value="F:acetolactate synthase activity"/>
    <property type="evidence" value="ECO:0007669"/>
    <property type="project" value="UniProtKB-EC"/>
</dbReference>
<dbReference type="PANTHER" id="PTHR18968:SF86">
    <property type="entry name" value="ACETOLACTATE SYNTHASE LARGE SUBUNIT ILVX-RELATED"/>
    <property type="match status" value="1"/>
</dbReference>
<dbReference type="Pfam" id="PF02775">
    <property type="entry name" value="TPP_enzyme_C"/>
    <property type="match status" value="1"/>
</dbReference>
<dbReference type="SUPFAM" id="SSF52467">
    <property type="entry name" value="DHS-like NAD/FAD-binding domain"/>
    <property type="match status" value="1"/>
</dbReference>